<dbReference type="Proteomes" id="UP001220022">
    <property type="component" value="Unassembled WGS sequence"/>
</dbReference>
<keyword evidence="1" id="KW-0175">Coiled coil</keyword>
<reference evidence="3 4" key="1">
    <citation type="submission" date="2023-03" db="EMBL/GenBank/DDBJ databases">
        <title>Draft genome sequence of type strain Streptomyces ferralitis JCM 14344.</title>
        <authorList>
            <person name="Klaysubun C."/>
            <person name="Duangmal K."/>
        </authorList>
    </citation>
    <scope>NUCLEOTIDE SEQUENCE [LARGE SCALE GENOMIC DNA]</scope>
    <source>
        <strain evidence="3 4">JCM 14344</strain>
    </source>
</reference>
<gene>
    <name evidence="3" type="ORF">P2L57_05520</name>
</gene>
<feature type="region of interest" description="Disordered" evidence="2">
    <location>
        <begin position="69"/>
        <end position="154"/>
    </location>
</feature>
<dbReference type="EMBL" id="JARHTQ010000002">
    <property type="protein sequence ID" value="MDF2255203.1"/>
    <property type="molecule type" value="Genomic_DNA"/>
</dbReference>
<feature type="coiled-coil region" evidence="1">
    <location>
        <begin position="8"/>
        <end position="56"/>
    </location>
</feature>
<evidence type="ECO:0000256" key="1">
    <source>
        <dbReference type="SAM" id="Coils"/>
    </source>
</evidence>
<accession>A0ABT5YUB4</accession>
<feature type="compositionally biased region" description="Basic residues" evidence="2">
    <location>
        <begin position="129"/>
        <end position="154"/>
    </location>
</feature>
<sequence>MAATFDTHDGIESTIELLETELPRLEEQQQTLEKNLAAVTERMAAVRAALRSLQALSCASPLPEASAEEREVAAATSSLPVVDEQRREVPVPAPRQAEEDAGEATAVAAQDDVSTDPAQDSGPEEARRSAGRGRKKSAKATKAGKKASPAKRMRGLSESIVACLERAEGPLRAGEVNEALGRENTAGSVNSVRTALERLAVAARVQRVERGLYQTPQS</sequence>
<dbReference type="RefSeq" id="WP_275809058.1">
    <property type="nucleotide sequence ID" value="NZ_BAAANM010000012.1"/>
</dbReference>
<proteinExistence type="predicted"/>
<name>A0ABT5YUB4_9ACTN</name>
<protein>
    <submittedName>
        <fullName evidence="3">Uncharacterized protein</fullName>
    </submittedName>
</protein>
<comment type="caution">
    <text evidence="3">The sequence shown here is derived from an EMBL/GenBank/DDBJ whole genome shotgun (WGS) entry which is preliminary data.</text>
</comment>
<keyword evidence="4" id="KW-1185">Reference proteome</keyword>
<evidence type="ECO:0000313" key="3">
    <source>
        <dbReference type="EMBL" id="MDF2255203.1"/>
    </source>
</evidence>
<evidence type="ECO:0000256" key="2">
    <source>
        <dbReference type="SAM" id="MobiDB-lite"/>
    </source>
</evidence>
<evidence type="ECO:0000313" key="4">
    <source>
        <dbReference type="Proteomes" id="UP001220022"/>
    </source>
</evidence>
<organism evidence="3 4">
    <name type="scientific">Streptantibioticus ferralitis</name>
    <dbReference type="NCBI Taxonomy" id="236510"/>
    <lineage>
        <taxon>Bacteria</taxon>
        <taxon>Bacillati</taxon>
        <taxon>Actinomycetota</taxon>
        <taxon>Actinomycetes</taxon>
        <taxon>Kitasatosporales</taxon>
        <taxon>Streptomycetaceae</taxon>
        <taxon>Streptantibioticus</taxon>
    </lineage>
</organism>